<dbReference type="EMBL" id="LAZR01014835">
    <property type="protein sequence ID" value="KKM15724.1"/>
    <property type="molecule type" value="Genomic_DNA"/>
</dbReference>
<dbReference type="InterPro" id="IPR025048">
    <property type="entry name" value="DUF3987"/>
</dbReference>
<comment type="caution">
    <text evidence="1">The sequence shown here is derived from an EMBL/GenBank/DDBJ whole genome shotgun (WGS) entry which is preliminary data.</text>
</comment>
<feature type="non-terminal residue" evidence="1">
    <location>
        <position position="1"/>
    </location>
</feature>
<sequence length="251" mass="27690">FLLAMPPRRRRHWTDAEIHSETLRRVEDIFEALFGLGFAEGTDDEPVDLPLTPEGKAAWVDFYNAHGAEQAALSGDLAAAWSKLEGYAARLALVIHLARWAGGEIVGPASVDEASMAAGIALVDWYKVEARRVYGALKESAEQREARELYDFVRDQGGRMTTRELTRHRRRYKTSDEAREALDRVCETYGGTWEKVGPSPKGGRPSPVLVLPPPSPVDVDTTPEGAAVVPRTKVLSMSTPSEHAEREVVTL</sequence>
<name>A0A0F9I7T2_9ZZZZ</name>
<reference evidence="1" key="1">
    <citation type="journal article" date="2015" name="Nature">
        <title>Complex archaea that bridge the gap between prokaryotes and eukaryotes.</title>
        <authorList>
            <person name="Spang A."/>
            <person name="Saw J.H."/>
            <person name="Jorgensen S.L."/>
            <person name="Zaremba-Niedzwiedzka K."/>
            <person name="Martijn J."/>
            <person name="Lind A.E."/>
            <person name="van Eijk R."/>
            <person name="Schleper C."/>
            <person name="Guy L."/>
            <person name="Ettema T.J."/>
        </authorList>
    </citation>
    <scope>NUCLEOTIDE SEQUENCE</scope>
</reference>
<proteinExistence type="predicted"/>
<dbReference type="AlphaFoldDB" id="A0A0F9I7T2"/>
<gene>
    <name evidence="1" type="ORF">LCGC14_1693090</name>
</gene>
<protein>
    <recommendedName>
        <fullName evidence="2">DUF3987 domain-containing protein</fullName>
    </recommendedName>
</protein>
<evidence type="ECO:0008006" key="2">
    <source>
        <dbReference type="Google" id="ProtNLM"/>
    </source>
</evidence>
<accession>A0A0F9I7T2</accession>
<evidence type="ECO:0000313" key="1">
    <source>
        <dbReference type="EMBL" id="KKM15724.1"/>
    </source>
</evidence>
<dbReference type="Pfam" id="PF13148">
    <property type="entry name" value="DUF3987"/>
    <property type="match status" value="1"/>
</dbReference>
<organism evidence="1">
    <name type="scientific">marine sediment metagenome</name>
    <dbReference type="NCBI Taxonomy" id="412755"/>
    <lineage>
        <taxon>unclassified sequences</taxon>
        <taxon>metagenomes</taxon>
        <taxon>ecological metagenomes</taxon>
    </lineage>
</organism>